<dbReference type="GO" id="GO:0065002">
    <property type="term" value="P:intracellular protein transmembrane transport"/>
    <property type="evidence" value="ECO:0007669"/>
    <property type="project" value="UniProtKB-UniRule"/>
</dbReference>
<keyword evidence="3 9" id="KW-1003">Cell membrane</keyword>
<organism evidence="11 12">
    <name type="scientific">Pseudonocardia thermophila</name>
    <dbReference type="NCBI Taxonomy" id="1848"/>
    <lineage>
        <taxon>Bacteria</taxon>
        <taxon>Bacillati</taxon>
        <taxon>Actinomycetota</taxon>
        <taxon>Actinomycetes</taxon>
        <taxon>Pseudonocardiales</taxon>
        <taxon>Pseudonocardiaceae</taxon>
        <taxon>Pseudonocardia</taxon>
    </lineage>
</organism>
<evidence type="ECO:0000256" key="10">
    <source>
        <dbReference type="SAM" id="MobiDB-lite"/>
    </source>
</evidence>
<feature type="compositionally biased region" description="Basic and acidic residues" evidence="10">
    <location>
        <begin position="39"/>
        <end position="48"/>
    </location>
</feature>
<sequence>MAEEHGSESTERGRPRSAADRRGRRSEPAPSGAEPRGTAVRDKKHPEKGSLPSRVMRYLREVVAELRKVIWPSREQLVTYTIVVLVFVSFMVALVAGLDFLFGLGIDAVFGNQ</sequence>
<gene>
    <name evidence="9" type="primary">secE</name>
    <name evidence="11" type="ORF">SAMN05443637_116114</name>
</gene>
<feature type="region of interest" description="Disordered" evidence="10">
    <location>
        <begin position="1"/>
        <end position="52"/>
    </location>
</feature>
<dbReference type="NCBIfam" id="TIGR00964">
    <property type="entry name" value="secE_bact"/>
    <property type="match status" value="1"/>
</dbReference>
<accession>A0A1M6X9A8</accession>
<comment type="function">
    <text evidence="9">Essential subunit of the Sec protein translocation channel SecYEG. Clamps together the 2 halves of SecY. May contact the channel plug during translocation.</text>
</comment>
<dbReference type="InterPro" id="IPR005807">
    <property type="entry name" value="SecE_bac"/>
</dbReference>
<dbReference type="Gene3D" id="1.20.5.1030">
    <property type="entry name" value="Preprotein translocase secy subunit"/>
    <property type="match status" value="1"/>
</dbReference>
<dbReference type="Pfam" id="PF00584">
    <property type="entry name" value="SecE"/>
    <property type="match status" value="1"/>
</dbReference>
<evidence type="ECO:0000256" key="6">
    <source>
        <dbReference type="ARBA" id="ARBA00022989"/>
    </source>
</evidence>
<evidence type="ECO:0000256" key="9">
    <source>
        <dbReference type="HAMAP-Rule" id="MF_00422"/>
    </source>
</evidence>
<evidence type="ECO:0000313" key="11">
    <source>
        <dbReference type="EMBL" id="SHL02541.1"/>
    </source>
</evidence>
<dbReference type="HAMAP" id="MF_00422">
    <property type="entry name" value="SecE"/>
    <property type="match status" value="1"/>
</dbReference>
<dbReference type="PROSITE" id="PS01067">
    <property type="entry name" value="SECE_SEC61G"/>
    <property type="match status" value="1"/>
</dbReference>
<comment type="similarity">
    <text evidence="9">Belongs to the SecE/SEC61-gamma family.</text>
</comment>
<protein>
    <recommendedName>
        <fullName evidence="9">Protein translocase subunit SecE</fullName>
    </recommendedName>
</protein>
<keyword evidence="7 9" id="KW-0811">Translocation</keyword>
<keyword evidence="6 9" id="KW-1133">Transmembrane helix</keyword>
<dbReference type="STRING" id="1848.SAMN05443637_116114"/>
<evidence type="ECO:0000256" key="5">
    <source>
        <dbReference type="ARBA" id="ARBA00022927"/>
    </source>
</evidence>
<feature type="transmembrane region" description="Helical" evidence="9">
    <location>
        <begin position="77"/>
        <end position="106"/>
    </location>
</feature>
<name>A0A1M6X9A8_PSETH</name>
<evidence type="ECO:0000256" key="3">
    <source>
        <dbReference type="ARBA" id="ARBA00022475"/>
    </source>
</evidence>
<dbReference type="PANTHER" id="PTHR33910:SF1">
    <property type="entry name" value="PROTEIN TRANSLOCASE SUBUNIT SECE"/>
    <property type="match status" value="1"/>
</dbReference>
<dbReference type="GO" id="GO:0008320">
    <property type="term" value="F:protein transmembrane transporter activity"/>
    <property type="evidence" value="ECO:0007669"/>
    <property type="project" value="UniProtKB-UniRule"/>
</dbReference>
<dbReference type="InterPro" id="IPR038379">
    <property type="entry name" value="SecE_sf"/>
</dbReference>
<dbReference type="Proteomes" id="UP000184363">
    <property type="component" value="Unassembled WGS sequence"/>
</dbReference>
<dbReference type="InterPro" id="IPR001901">
    <property type="entry name" value="Translocase_SecE/Sec61-g"/>
</dbReference>
<evidence type="ECO:0000256" key="4">
    <source>
        <dbReference type="ARBA" id="ARBA00022692"/>
    </source>
</evidence>
<dbReference type="GO" id="GO:0043952">
    <property type="term" value="P:protein transport by the Sec complex"/>
    <property type="evidence" value="ECO:0007669"/>
    <property type="project" value="UniProtKB-UniRule"/>
</dbReference>
<comment type="subunit">
    <text evidence="9">Component of the Sec protein translocase complex. Heterotrimer consisting of SecY, SecE and SecG subunits. The heterotrimers can form oligomers, although 1 heterotrimer is thought to be able to translocate proteins. Interacts with the ribosome. Interacts with SecDF, and other proteins may be involved. Interacts with SecA.</text>
</comment>
<feature type="compositionally biased region" description="Basic and acidic residues" evidence="10">
    <location>
        <begin position="1"/>
        <end position="27"/>
    </location>
</feature>
<evidence type="ECO:0000256" key="2">
    <source>
        <dbReference type="ARBA" id="ARBA00022448"/>
    </source>
</evidence>
<evidence type="ECO:0000256" key="1">
    <source>
        <dbReference type="ARBA" id="ARBA00004370"/>
    </source>
</evidence>
<dbReference type="OrthoDB" id="9805743at2"/>
<keyword evidence="2 9" id="KW-0813">Transport</keyword>
<dbReference type="AlphaFoldDB" id="A0A1M6X9A8"/>
<evidence type="ECO:0000256" key="7">
    <source>
        <dbReference type="ARBA" id="ARBA00023010"/>
    </source>
</evidence>
<dbReference type="RefSeq" id="WP_073458747.1">
    <property type="nucleotide sequence ID" value="NZ_CALGVN010000027.1"/>
</dbReference>
<dbReference type="EMBL" id="FRAP01000016">
    <property type="protein sequence ID" value="SHL02541.1"/>
    <property type="molecule type" value="Genomic_DNA"/>
</dbReference>
<proteinExistence type="inferred from homology"/>
<keyword evidence="4 9" id="KW-0812">Transmembrane</keyword>
<dbReference type="GO" id="GO:0006605">
    <property type="term" value="P:protein targeting"/>
    <property type="evidence" value="ECO:0007669"/>
    <property type="project" value="UniProtKB-UniRule"/>
</dbReference>
<keyword evidence="12" id="KW-1185">Reference proteome</keyword>
<reference evidence="11 12" key="1">
    <citation type="submission" date="2016-11" db="EMBL/GenBank/DDBJ databases">
        <authorList>
            <person name="Jaros S."/>
            <person name="Januszkiewicz K."/>
            <person name="Wedrychowicz H."/>
        </authorList>
    </citation>
    <scope>NUCLEOTIDE SEQUENCE [LARGE SCALE GENOMIC DNA]</scope>
    <source>
        <strain evidence="11 12">DSM 43832</strain>
    </source>
</reference>
<evidence type="ECO:0000313" key="12">
    <source>
        <dbReference type="Proteomes" id="UP000184363"/>
    </source>
</evidence>
<keyword evidence="8 9" id="KW-0472">Membrane</keyword>
<dbReference type="GO" id="GO:0005886">
    <property type="term" value="C:plasma membrane"/>
    <property type="evidence" value="ECO:0007669"/>
    <property type="project" value="UniProtKB-SubCell"/>
</dbReference>
<dbReference type="PANTHER" id="PTHR33910">
    <property type="entry name" value="PROTEIN TRANSLOCASE SUBUNIT SECE"/>
    <property type="match status" value="1"/>
</dbReference>
<evidence type="ECO:0000256" key="8">
    <source>
        <dbReference type="ARBA" id="ARBA00023136"/>
    </source>
</evidence>
<dbReference type="GO" id="GO:0009306">
    <property type="term" value="P:protein secretion"/>
    <property type="evidence" value="ECO:0007669"/>
    <property type="project" value="UniProtKB-UniRule"/>
</dbReference>
<keyword evidence="5 9" id="KW-0653">Protein transport</keyword>
<comment type="subcellular location">
    <subcellularLocation>
        <location evidence="9">Cell membrane</location>
        <topology evidence="9">Single-pass membrane protein</topology>
    </subcellularLocation>
    <subcellularLocation>
        <location evidence="1">Membrane</location>
    </subcellularLocation>
</comment>